<dbReference type="InterPro" id="IPR001638">
    <property type="entry name" value="Solute-binding_3/MltF_N"/>
</dbReference>
<organism evidence="9">
    <name type="scientific">uncultured Sporomusa sp</name>
    <dbReference type="NCBI Taxonomy" id="307249"/>
    <lineage>
        <taxon>Bacteria</taxon>
        <taxon>Bacillati</taxon>
        <taxon>Bacillota</taxon>
        <taxon>Negativicutes</taxon>
        <taxon>Selenomonadales</taxon>
        <taxon>Sporomusaceae</taxon>
        <taxon>Sporomusa</taxon>
        <taxon>environmental samples</taxon>
    </lineage>
</organism>
<evidence type="ECO:0000256" key="3">
    <source>
        <dbReference type="ARBA" id="ARBA00022448"/>
    </source>
</evidence>
<comment type="similarity">
    <text evidence="2">Belongs to the bacterial solute-binding protein SsuA/TauA family.</text>
</comment>
<reference evidence="9" key="1">
    <citation type="submission" date="2016-08" db="EMBL/GenBank/DDBJ databases">
        <authorList>
            <person name="Seilhamer J.J."/>
        </authorList>
    </citation>
    <scope>NUCLEOTIDE SEQUENCE</scope>
    <source>
        <strain evidence="9">86</strain>
    </source>
</reference>
<evidence type="ECO:0000256" key="1">
    <source>
        <dbReference type="ARBA" id="ARBA00004418"/>
    </source>
</evidence>
<dbReference type="NCBIfam" id="TIGR01728">
    <property type="entry name" value="SsuA_fam"/>
    <property type="match status" value="1"/>
</dbReference>
<keyword evidence="4 7" id="KW-0732">Signal</keyword>
<protein>
    <recommendedName>
        <fullName evidence="6">Putative aliphatic sulfonates-binding protein</fullName>
    </recommendedName>
</protein>
<proteinExistence type="inferred from homology"/>
<evidence type="ECO:0000256" key="7">
    <source>
        <dbReference type="SAM" id="SignalP"/>
    </source>
</evidence>
<keyword evidence="3" id="KW-0813">Transport</keyword>
<dbReference type="Gene3D" id="3.40.190.10">
    <property type="entry name" value="Periplasmic binding protein-like II"/>
    <property type="match status" value="2"/>
</dbReference>
<dbReference type="PANTHER" id="PTHR30024">
    <property type="entry name" value="ALIPHATIC SULFONATES-BINDING PROTEIN-RELATED"/>
    <property type="match status" value="1"/>
</dbReference>
<evidence type="ECO:0000256" key="4">
    <source>
        <dbReference type="ARBA" id="ARBA00022729"/>
    </source>
</evidence>
<comment type="function">
    <text evidence="5">Part of a binding-protein-dependent transport system for aliphatic sulfonates. Putative binding protein.</text>
</comment>
<evidence type="ECO:0000259" key="8">
    <source>
        <dbReference type="SMART" id="SM00062"/>
    </source>
</evidence>
<comment type="subcellular location">
    <subcellularLocation>
        <location evidence="1">Periplasm</location>
    </subcellularLocation>
</comment>
<feature type="domain" description="Solute-binding protein family 3/N-terminal" evidence="8">
    <location>
        <begin position="43"/>
        <end position="276"/>
    </location>
</feature>
<accession>A0A212LM71</accession>
<feature type="chain" id="PRO_5038596425" description="Putative aliphatic sulfonates-binding protein" evidence="7">
    <location>
        <begin position="21"/>
        <end position="334"/>
    </location>
</feature>
<dbReference type="RefSeq" id="WP_075757477.1">
    <property type="nucleotide sequence ID" value="NZ_LT608335.1"/>
</dbReference>
<dbReference type="SUPFAM" id="SSF53850">
    <property type="entry name" value="Periplasmic binding protein-like II"/>
    <property type="match status" value="1"/>
</dbReference>
<dbReference type="PROSITE" id="PS51257">
    <property type="entry name" value="PROKAR_LIPOPROTEIN"/>
    <property type="match status" value="1"/>
</dbReference>
<dbReference type="PANTHER" id="PTHR30024:SF42">
    <property type="entry name" value="ALIPHATIC SULFONATES-BINDING PROTEIN-RELATED"/>
    <property type="match status" value="1"/>
</dbReference>
<dbReference type="GO" id="GO:0042597">
    <property type="term" value="C:periplasmic space"/>
    <property type="evidence" value="ECO:0007669"/>
    <property type="project" value="UniProtKB-SubCell"/>
</dbReference>
<evidence type="ECO:0000256" key="2">
    <source>
        <dbReference type="ARBA" id="ARBA00010742"/>
    </source>
</evidence>
<dbReference type="InterPro" id="IPR015168">
    <property type="entry name" value="SsuA/THI5"/>
</dbReference>
<evidence type="ECO:0000313" key="9">
    <source>
        <dbReference type="EMBL" id="SCM78634.1"/>
    </source>
</evidence>
<name>A0A212LM71_9FIRM</name>
<gene>
    <name evidence="9" type="ORF">KL86SPO_20162</name>
</gene>
<dbReference type="SMART" id="SM00062">
    <property type="entry name" value="PBPb"/>
    <property type="match status" value="1"/>
</dbReference>
<dbReference type="EMBL" id="FMJE01000002">
    <property type="protein sequence ID" value="SCM78634.1"/>
    <property type="molecule type" value="Genomic_DNA"/>
</dbReference>
<evidence type="ECO:0000256" key="5">
    <source>
        <dbReference type="ARBA" id="ARBA00055538"/>
    </source>
</evidence>
<evidence type="ECO:0000256" key="6">
    <source>
        <dbReference type="ARBA" id="ARBA00070228"/>
    </source>
</evidence>
<dbReference type="InterPro" id="IPR010067">
    <property type="entry name" value="ABC_SsuA_sub-bd"/>
</dbReference>
<dbReference type="GO" id="GO:0016020">
    <property type="term" value="C:membrane"/>
    <property type="evidence" value="ECO:0007669"/>
    <property type="project" value="InterPro"/>
</dbReference>
<sequence>MQKKKLTLLILVLFVIGVLAAGCGGNDTKTAAGTDKKAEKPQEIHVAYQNSSIIILLAKAKGLYDEEFAKDGIAVKYDMYLSGPPMIEAFAGGRADFAHTGDMPPVSAKSAGVDIKVISRAGYTPGGNALLIRPDSPYKSVNDLKGKKIAVQVGSSAHHFLILLLKKNGLNINDVNIVNLPASDHQAALETKNVDAVATWEPWNSVLENANAGKILEDSSSGVKRYIGVFLARNEFAQKYPDITERVLKVNEKAAAFIKSNPDEALELISKESKLPVSAISRIVKSSDWDSKIVQEDIDALQQVKDFLKETKVLKKDYDIKELFDDRYYKKIRQ</sequence>
<feature type="signal peptide" evidence="7">
    <location>
        <begin position="1"/>
        <end position="20"/>
    </location>
</feature>
<dbReference type="Pfam" id="PF09084">
    <property type="entry name" value="NMT1"/>
    <property type="match status" value="1"/>
</dbReference>
<dbReference type="AlphaFoldDB" id="A0A212LM71"/>
<dbReference type="GO" id="GO:0042626">
    <property type="term" value="F:ATPase-coupled transmembrane transporter activity"/>
    <property type="evidence" value="ECO:0007669"/>
    <property type="project" value="InterPro"/>
</dbReference>
<dbReference type="FunFam" id="3.40.190.10:FF:000050">
    <property type="entry name" value="Sulfonate ABC transporter substrate-binding protein"/>
    <property type="match status" value="1"/>
</dbReference>